<organism evidence="2 3">
    <name type="scientific">Coccidioides immitis (strain RS)</name>
    <name type="common">Valley fever fungus</name>
    <dbReference type="NCBI Taxonomy" id="246410"/>
    <lineage>
        <taxon>Eukaryota</taxon>
        <taxon>Fungi</taxon>
        <taxon>Dikarya</taxon>
        <taxon>Ascomycota</taxon>
        <taxon>Pezizomycotina</taxon>
        <taxon>Eurotiomycetes</taxon>
        <taxon>Eurotiomycetidae</taxon>
        <taxon>Onygenales</taxon>
        <taxon>Onygenaceae</taxon>
        <taxon>Coccidioides</taxon>
    </lineage>
</organism>
<dbReference type="PANTHER" id="PTHR40623:SF2">
    <property type="entry name" value="INTEGRAL MEMBRANE PROTEIN"/>
    <property type="match status" value="1"/>
</dbReference>
<dbReference type="EMBL" id="GG704915">
    <property type="protein sequence ID" value="EAS27716.2"/>
    <property type="molecule type" value="Genomic_DNA"/>
</dbReference>
<keyword evidence="3" id="KW-1185">Reference proteome</keyword>
<feature type="region of interest" description="Disordered" evidence="1">
    <location>
        <begin position="112"/>
        <end position="153"/>
    </location>
</feature>
<evidence type="ECO:0000313" key="3">
    <source>
        <dbReference type="Proteomes" id="UP000001261"/>
    </source>
</evidence>
<dbReference type="Proteomes" id="UP000001261">
    <property type="component" value="Unassembled WGS sequence"/>
</dbReference>
<reference evidence="3" key="1">
    <citation type="journal article" date="2009" name="Genome Res.">
        <title>Comparative genomic analyses of the human fungal pathogens Coccidioides and their relatives.</title>
        <authorList>
            <person name="Sharpton T.J."/>
            <person name="Stajich J.E."/>
            <person name="Rounsley S.D."/>
            <person name="Gardner M.J."/>
            <person name="Wortman J.R."/>
            <person name="Jordar V.S."/>
            <person name="Maiti R."/>
            <person name="Kodira C.D."/>
            <person name="Neafsey D.E."/>
            <person name="Zeng Q."/>
            <person name="Hung C.-Y."/>
            <person name="McMahan C."/>
            <person name="Muszewska A."/>
            <person name="Grynberg M."/>
            <person name="Mandel M.A."/>
            <person name="Kellner E.M."/>
            <person name="Barker B.M."/>
            <person name="Galgiani J.N."/>
            <person name="Orbach M.J."/>
            <person name="Kirkland T.N."/>
            <person name="Cole G.T."/>
            <person name="Henn M.R."/>
            <person name="Birren B.W."/>
            <person name="Taylor J.W."/>
        </authorList>
    </citation>
    <scope>NUCLEOTIDE SEQUENCE [LARGE SCALE GENOMIC DNA]</scope>
    <source>
        <strain evidence="3">RS</strain>
    </source>
</reference>
<reference evidence="3" key="2">
    <citation type="journal article" date="2010" name="Genome Res.">
        <title>Population genomic sequencing of Coccidioides fungi reveals recent hybridization and transposon control.</title>
        <authorList>
            <person name="Neafsey D.E."/>
            <person name="Barker B.M."/>
            <person name="Sharpton T.J."/>
            <person name="Stajich J.E."/>
            <person name="Park D.J."/>
            <person name="Whiston E."/>
            <person name="Hung C.-Y."/>
            <person name="McMahan C."/>
            <person name="White J."/>
            <person name="Sykes S."/>
            <person name="Heiman D."/>
            <person name="Young S."/>
            <person name="Zeng Q."/>
            <person name="Abouelleil A."/>
            <person name="Aftuck L."/>
            <person name="Bessette D."/>
            <person name="Brown A."/>
            <person name="FitzGerald M."/>
            <person name="Lui A."/>
            <person name="Macdonald J.P."/>
            <person name="Priest M."/>
            <person name="Orbach M.J."/>
            <person name="Galgiani J.N."/>
            <person name="Kirkland T.N."/>
            <person name="Cole G.T."/>
            <person name="Birren B.W."/>
            <person name="Henn M.R."/>
            <person name="Taylor J.W."/>
            <person name="Rounsley S.D."/>
        </authorList>
    </citation>
    <scope>GENOME REANNOTATION</scope>
    <source>
        <strain evidence="3">RS</strain>
    </source>
</reference>
<evidence type="ECO:0000256" key="1">
    <source>
        <dbReference type="SAM" id="MobiDB-lite"/>
    </source>
</evidence>
<proteinExistence type="predicted"/>
<protein>
    <submittedName>
        <fullName evidence="2">Uncharacterized protein</fullName>
    </submittedName>
</protein>
<dbReference type="GeneID" id="4557906"/>
<dbReference type="PANTHER" id="PTHR40623">
    <property type="entry name" value="INTEGRAL MEMBRANE PROTEIN"/>
    <property type="match status" value="1"/>
</dbReference>
<sequence length="153" mass="16718">MGKTGFWVEWELWEKMCFVLGCLIVSIAPANAAILGIFIPVLTFEQVIVLLYGAGVQIYNSWRIQKVAAAEMQLRSHCHVRAGIEGAQDNDIPFGSRAIESGVEVEGIWISNHNTPRGTPLPPATPEETRPPSPRPTQVLSLDSPALALNRSS</sequence>
<dbReference type="AlphaFoldDB" id="A0A0E1S047"/>
<feature type="compositionally biased region" description="Pro residues" evidence="1">
    <location>
        <begin position="119"/>
        <end position="135"/>
    </location>
</feature>
<gene>
    <name evidence="2" type="ORF">CIMG_10321</name>
</gene>
<dbReference type="InParanoid" id="A0A0E1S047"/>
<evidence type="ECO:0000313" key="2">
    <source>
        <dbReference type="EMBL" id="EAS27716.2"/>
    </source>
</evidence>
<name>A0A0E1S047_COCIM</name>
<dbReference type="OrthoDB" id="5426165at2759"/>
<dbReference type="STRING" id="246410.A0A0E1S047"/>
<dbReference type="KEGG" id="cim:CIMG_10321"/>
<dbReference type="RefSeq" id="XP_001239299.2">
    <property type="nucleotide sequence ID" value="XM_001239298.2"/>
</dbReference>
<accession>A0A0E1S047</accession>
<dbReference type="VEuPathDB" id="FungiDB:CIMG_10321"/>
<dbReference type="OMA" id="WELWEKM"/>